<dbReference type="Proteomes" id="UP001143981">
    <property type="component" value="Unassembled WGS sequence"/>
</dbReference>
<evidence type="ECO:0000313" key="1">
    <source>
        <dbReference type="EMBL" id="KAJ1725881.1"/>
    </source>
</evidence>
<evidence type="ECO:0000313" key="2">
    <source>
        <dbReference type="Proteomes" id="UP001143981"/>
    </source>
</evidence>
<feature type="non-terminal residue" evidence="1">
    <location>
        <position position="147"/>
    </location>
</feature>
<feature type="non-terminal residue" evidence="1">
    <location>
        <position position="1"/>
    </location>
</feature>
<comment type="caution">
    <text evidence="1">The sequence shown here is derived from an EMBL/GenBank/DDBJ whole genome shotgun (WGS) entry which is preliminary data.</text>
</comment>
<dbReference type="EMBL" id="JANBOI010001947">
    <property type="protein sequence ID" value="KAJ1725881.1"/>
    <property type="molecule type" value="Genomic_DNA"/>
</dbReference>
<dbReference type="OrthoDB" id="5584915at2759"/>
<name>A0A9W7Y2U6_9FUNG</name>
<proteinExistence type="predicted"/>
<protein>
    <submittedName>
        <fullName evidence="1">Uncharacterized protein</fullName>
    </submittedName>
</protein>
<reference evidence="1" key="1">
    <citation type="submission" date="2022-07" db="EMBL/GenBank/DDBJ databases">
        <title>Phylogenomic reconstructions and comparative analyses of Kickxellomycotina fungi.</title>
        <authorList>
            <person name="Reynolds N.K."/>
            <person name="Stajich J.E."/>
            <person name="Barry K."/>
            <person name="Grigoriev I.V."/>
            <person name="Crous P."/>
            <person name="Smith M.E."/>
        </authorList>
    </citation>
    <scope>NUCLEOTIDE SEQUENCE</scope>
    <source>
        <strain evidence="1">BCRC 34381</strain>
    </source>
</reference>
<accession>A0A9W7Y2U6</accession>
<organism evidence="1 2">
    <name type="scientific">Coemansia biformis</name>
    <dbReference type="NCBI Taxonomy" id="1286918"/>
    <lineage>
        <taxon>Eukaryota</taxon>
        <taxon>Fungi</taxon>
        <taxon>Fungi incertae sedis</taxon>
        <taxon>Zoopagomycota</taxon>
        <taxon>Kickxellomycotina</taxon>
        <taxon>Kickxellomycetes</taxon>
        <taxon>Kickxellales</taxon>
        <taxon>Kickxellaceae</taxon>
        <taxon>Coemansia</taxon>
    </lineage>
</organism>
<dbReference type="AlphaFoldDB" id="A0A9W7Y2U6"/>
<gene>
    <name evidence="1" type="ORF">LPJ61_005586</name>
</gene>
<keyword evidence="2" id="KW-1185">Reference proteome</keyword>
<sequence length="147" mass="16932">EWDTLTHIAAIGTGDQTVTRSCRRNLWADLYNGSGIEVKQIIESIRGEWANSAKHYREKEFADIMRSCLRIRLEDISPRTADKLIVFVEFKFIDPAKHTSDDSPLERALDGLAQIVNNEYASHYERVRFQYSRRLDIGVVLNSAQCE</sequence>